<proteinExistence type="inferred from homology"/>
<evidence type="ECO:0000256" key="3">
    <source>
        <dbReference type="ARBA" id="ARBA00008640"/>
    </source>
</evidence>
<gene>
    <name evidence="12" type="ORF">SARC_00654</name>
</gene>
<feature type="transmembrane region" description="Helical" evidence="10">
    <location>
        <begin position="203"/>
        <end position="221"/>
    </location>
</feature>
<feature type="transmembrane region" description="Helical" evidence="10">
    <location>
        <begin position="127"/>
        <end position="147"/>
    </location>
</feature>
<organism evidence="12 13">
    <name type="scientific">Sphaeroforma arctica JP610</name>
    <dbReference type="NCBI Taxonomy" id="667725"/>
    <lineage>
        <taxon>Eukaryota</taxon>
        <taxon>Ichthyosporea</taxon>
        <taxon>Ichthyophonida</taxon>
        <taxon>Sphaeroforma</taxon>
    </lineage>
</organism>
<evidence type="ECO:0000256" key="4">
    <source>
        <dbReference type="ARBA" id="ARBA00013533"/>
    </source>
</evidence>
<dbReference type="InterPro" id="IPR051076">
    <property type="entry name" value="Golgi_membrane_TVP38/TMEM64"/>
</dbReference>
<comment type="similarity">
    <text evidence="3">Belongs to the TVP38/TMEM64 family.</text>
</comment>
<dbReference type="GO" id="GO:0000022">
    <property type="term" value="P:mitotic spindle elongation"/>
    <property type="evidence" value="ECO:0007669"/>
    <property type="project" value="TreeGrafter"/>
</dbReference>
<evidence type="ECO:0000256" key="9">
    <source>
        <dbReference type="ARBA" id="ARBA00023136"/>
    </source>
</evidence>
<dbReference type="Pfam" id="PF09335">
    <property type="entry name" value="VTT_dom"/>
    <property type="match status" value="1"/>
</dbReference>
<evidence type="ECO:0000256" key="6">
    <source>
        <dbReference type="ARBA" id="ARBA00022692"/>
    </source>
</evidence>
<dbReference type="Proteomes" id="UP000054560">
    <property type="component" value="Unassembled WGS sequence"/>
</dbReference>
<accession>A0A0L0GE93</accession>
<evidence type="ECO:0000256" key="5">
    <source>
        <dbReference type="ARBA" id="ARBA00020673"/>
    </source>
</evidence>
<name>A0A0L0GE93_9EUKA</name>
<dbReference type="STRING" id="667725.A0A0L0GE93"/>
<keyword evidence="8" id="KW-0333">Golgi apparatus</keyword>
<evidence type="ECO:0000313" key="12">
    <source>
        <dbReference type="EMBL" id="KNC87219.1"/>
    </source>
</evidence>
<dbReference type="PANTHER" id="PTHR47549">
    <property type="entry name" value="GOLGI APPARATUS MEMBRANE PROTEIN TVP38-RELATED"/>
    <property type="match status" value="1"/>
</dbReference>
<dbReference type="RefSeq" id="XP_014161121.1">
    <property type="nucleotide sequence ID" value="XM_014305646.1"/>
</dbReference>
<feature type="transmembrane region" description="Helical" evidence="10">
    <location>
        <begin position="167"/>
        <end position="191"/>
    </location>
</feature>
<feature type="transmembrane region" description="Helical" evidence="10">
    <location>
        <begin position="90"/>
        <end position="111"/>
    </location>
</feature>
<evidence type="ECO:0000313" key="13">
    <source>
        <dbReference type="Proteomes" id="UP000054560"/>
    </source>
</evidence>
<dbReference type="OrthoDB" id="166803at2759"/>
<evidence type="ECO:0000256" key="7">
    <source>
        <dbReference type="ARBA" id="ARBA00022989"/>
    </source>
</evidence>
<dbReference type="GO" id="GO:0000139">
    <property type="term" value="C:Golgi membrane"/>
    <property type="evidence" value="ECO:0007669"/>
    <property type="project" value="UniProtKB-SubCell"/>
</dbReference>
<feature type="transmembrane region" description="Helical" evidence="10">
    <location>
        <begin position="14"/>
        <end position="32"/>
    </location>
</feature>
<evidence type="ECO:0000256" key="1">
    <source>
        <dbReference type="ARBA" id="ARBA00002978"/>
    </source>
</evidence>
<dbReference type="GO" id="GO:0016192">
    <property type="term" value="P:vesicle-mediated transport"/>
    <property type="evidence" value="ECO:0007669"/>
    <property type="project" value="TreeGrafter"/>
</dbReference>
<keyword evidence="7 10" id="KW-1133">Transmembrane helix</keyword>
<keyword evidence="13" id="KW-1185">Reference proteome</keyword>
<evidence type="ECO:0000256" key="8">
    <source>
        <dbReference type="ARBA" id="ARBA00023034"/>
    </source>
</evidence>
<dbReference type="PANTHER" id="PTHR47549:SF1">
    <property type="entry name" value="GOLGI APPARATUS MEMBRANE PROTEIN TVP38"/>
    <property type="match status" value="1"/>
</dbReference>
<comment type="function">
    <text evidence="1">Golgi membrane protein involved in vesicular trafficking and spindle migration.</text>
</comment>
<feature type="transmembrane region" description="Helical" evidence="10">
    <location>
        <begin position="53"/>
        <end position="70"/>
    </location>
</feature>
<sequence>MAANCALRHRVNPYIVLLVTVTLILIVCSFIFKDSLLKHLGEFAEIIRDAGTLGILICWFLVVITSVPPMPGYSASIITCGYLYGYKGFFLAYFGALAGATFAFTGGRWLFKEQVERKLMDQPRMSALAATIAVADFKMLVLIRIAPYPYTILNVLFSVTDIPLTQFVAATAISLVKVIIHVSVGVSLSSLDNDTRETSTGEYLLLIFGGILTVYLTFYAYKVSQAAVDRHTHQALPLNSLETVVEEEAEEVQFIPSRRLSILS</sequence>
<dbReference type="AlphaFoldDB" id="A0A0L0GE93"/>
<dbReference type="EMBL" id="KQ241618">
    <property type="protein sequence ID" value="KNC87219.1"/>
    <property type="molecule type" value="Genomic_DNA"/>
</dbReference>
<keyword evidence="6 10" id="KW-0812">Transmembrane</keyword>
<reference evidence="12 13" key="1">
    <citation type="submission" date="2011-02" db="EMBL/GenBank/DDBJ databases">
        <title>The Genome Sequence of Sphaeroforma arctica JP610.</title>
        <authorList>
            <consortium name="The Broad Institute Genome Sequencing Platform"/>
            <person name="Russ C."/>
            <person name="Cuomo C."/>
            <person name="Young S.K."/>
            <person name="Zeng Q."/>
            <person name="Gargeya S."/>
            <person name="Alvarado L."/>
            <person name="Berlin A."/>
            <person name="Chapman S.B."/>
            <person name="Chen Z."/>
            <person name="Freedman E."/>
            <person name="Gellesch M."/>
            <person name="Goldberg J."/>
            <person name="Griggs A."/>
            <person name="Gujja S."/>
            <person name="Heilman E."/>
            <person name="Heiman D."/>
            <person name="Howarth C."/>
            <person name="Mehta T."/>
            <person name="Neiman D."/>
            <person name="Pearson M."/>
            <person name="Roberts A."/>
            <person name="Saif S."/>
            <person name="Shea T."/>
            <person name="Shenoy N."/>
            <person name="Sisk P."/>
            <person name="Stolte C."/>
            <person name="Sykes S."/>
            <person name="White J."/>
            <person name="Yandava C."/>
            <person name="Burger G."/>
            <person name="Gray M.W."/>
            <person name="Holland P.W.H."/>
            <person name="King N."/>
            <person name="Lang F.B.F."/>
            <person name="Roger A.J."/>
            <person name="Ruiz-Trillo I."/>
            <person name="Haas B."/>
            <person name="Nusbaum C."/>
            <person name="Birren B."/>
        </authorList>
    </citation>
    <scope>NUCLEOTIDE SEQUENCE [LARGE SCALE GENOMIC DNA]</scope>
    <source>
        <strain evidence="12 13">JP610</strain>
    </source>
</reference>
<dbReference type="InterPro" id="IPR032816">
    <property type="entry name" value="VTT_dom"/>
</dbReference>
<protein>
    <recommendedName>
        <fullName evidence="4">Golgi apparatus membrane protein TVP38</fullName>
    </recommendedName>
    <alternativeName>
        <fullName evidence="5">Golgi apparatus membrane protein tvp38</fullName>
    </alternativeName>
</protein>
<evidence type="ECO:0000259" key="11">
    <source>
        <dbReference type="Pfam" id="PF09335"/>
    </source>
</evidence>
<dbReference type="GeneID" id="25901158"/>
<feature type="domain" description="VTT" evidence="11">
    <location>
        <begin position="74"/>
        <end position="185"/>
    </location>
</feature>
<evidence type="ECO:0000256" key="2">
    <source>
        <dbReference type="ARBA" id="ARBA00004653"/>
    </source>
</evidence>
<dbReference type="eggNOG" id="KOG3140">
    <property type="taxonomic scope" value="Eukaryota"/>
</dbReference>
<evidence type="ECO:0000256" key="10">
    <source>
        <dbReference type="SAM" id="Phobius"/>
    </source>
</evidence>
<comment type="subcellular location">
    <subcellularLocation>
        <location evidence="2">Golgi apparatus membrane</location>
        <topology evidence="2">Multi-pass membrane protein</topology>
    </subcellularLocation>
</comment>
<keyword evidence="9 10" id="KW-0472">Membrane</keyword>